<feature type="region of interest" description="Disordered" evidence="1">
    <location>
        <begin position="1"/>
        <end position="24"/>
    </location>
</feature>
<proteinExistence type="predicted"/>
<evidence type="ECO:0000256" key="1">
    <source>
        <dbReference type="SAM" id="MobiDB-lite"/>
    </source>
</evidence>
<dbReference type="RefSeq" id="WP_382223035.1">
    <property type="nucleotide sequence ID" value="NZ_JBHTCA010000006.1"/>
</dbReference>
<accession>A0ABW2QK50</accession>
<evidence type="ECO:0000313" key="3">
    <source>
        <dbReference type="Proteomes" id="UP001596501"/>
    </source>
</evidence>
<evidence type="ECO:0000313" key="2">
    <source>
        <dbReference type="EMBL" id="MFC7409392.1"/>
    </source>
</evidence>
<gene>
    <name evidence="2" type="ORF">ACFQPB_11025</name>
</gene>
<name>A0ABW2QK50_9BURK</name>
<dbReference type="EMBL" id="JBHTCA010000006">
    <property type="protein sequence ID" value="MFC7409392.1"/>
    <property type="molecule type" value="Genomic_DNA"/>
</dbReference>
<keyword evidence="3" id="KW-1185">Reference proteome</keyword>
<organism evidence="2 3">
    <name type="scientific">Hydrogenophaga atypica</name>
    <dbReference type="NCBI Taxonomy" id="249409"/>
    <lineage>
        <taxon>Bacteria</taxon>
        <taxon>Pseudomonadati</taxon>
        <taxon>Pseudomonadota</taxon>
        <taxon>Betaproteobacteria</taxon>
        <taxon>Burkholderiales</taxon>
        <taxon>Comamonadaceae</taxon>
        <taxon>Hydrogenophaga</taxon>
    </lineage>
</organism>
<comment type="caution">
    <text evidence="2">The sequence shown here is derived from an EMBL/GenBank/DDBJ whole genome shotgun (WGS) entry which is preliminary data.</text>
</comment>
<reference evidence="3" key="1">
    <citation type="journal article" date="2019" name="Int. J. Syst. Evol. Microbiol.">
        <title>The Global Catalogue of Microorganisms (GCM) 10K type strain sequencing project: providing services to taxonomists for standard genome sequencing and annotation.</title>
        <authorList>
            <consortium name="The Broad Institute Genomics Platform"/>
            <consortium name="The Broad Institute Genome Sequencing Center for Infectious Disease"/>
            <person name="Wu L."/>
            <person name="Ma J."/>
        </authorList>
    </citation>
    <scope>NUCLEOTIDE SEQUENCE [LARGE SCALE GENOMIC DNA]</scope>
    <source>
        <strain evidence="3">CGMCC 1.12371</strain>
    </source>
</reference>
<protein>
    <submittedName>
        <fullName evidence="2">Uncharacterized protein</fullName>
    </submittedName>
</protein>
<dbReference type="Proteomes" id="UP001596501">
    <property type="component" value="Unassembled WGS sequence"/>
</dbReference>
<sequence>MTIGKTESTMGFKRGRKPKPPGERKLKISVSLRAQTVEHLSRTGGGVVSKGIEILMAKTSVPDQEGLPLAAGK</sequence>